<proteinExistence type="predicted"/>
<accession>A0A8J6ATL1</accession>
<evidence type="ECO:0000256" key="1">
    <source>
        <dbReference type="SAM" id="MobiDB-lite"/>
    </source>
</evidence>
<gene>
    <name evidence="2" type="ORF">J8273_6666</name>
</gene>
<evidence type="ECO:0000313" key="2">
    <source>
        <dbReference type="EMBL" id="KAG9392075.1"/>
    </source>
</evidence>
<organism evidence="2 3">
    <name type="scientific">Carpediemonas membranifera</name>
    <dbReference type="NCBI Taxonomy" id="201153"/>
    <lineage>
        <taxon>Eukaryota</taxon>
        <taxon>Metamonada</taxon>
        <taxon>Carpediemonas-like organisms</taxon>
        <taxon>Carpediemonas</taxon>
    </lineage>
</organism>
<keyword evidence="3" id="KW-1185">Reference proteome</keyword>
<dbReference type="EMBL" id="JAHDYR010000040">
    <property type="protein sequence ID" value="KAG9392075.1"/>
    <property type="molecule type" value="Genomic_DNA"/>
</dbReference>
<evidence type="ECO:0000313" key="3">
    <source>
        <dbReference type="Proteomes" id="UP000717585"/>
    </source>
</evidence>
<dbReference type="Proteomes" id="UP000717585">
    <property type="component" value="Unassembled WGS sequence"/>
</dbReference>
<protein>
    <submittedName>
        <fullName evidence="2">Myblike DNA-binding domain containing protein</fullName>
    </submittedName>
</protein>
<dbReference type="AlphaFoldDB" id="A0A8J6ATL1"/>
<reference evidence="2" key="1">
    <citation type="submission" date="2021-05" db="EMBL/GenBank/DDBJ databases">
        <title>A free-living protist that lacks canonical eukaryotic 1 DNA replication and segregation systems.</title>
        <authorList>
            <person name="Salas-Leiva D.E."/>
            <person name="Tromer E.C."/>
            <person name="Curtis B.A."/>
            <person name="Jerlstrom-Hultqvist J."/>
            <person name="Kolisko M."/>
            <person name="Yi Z."/>
            <person name="Salas-Leiva J.S."/>
            <person name="Gallot-Lavallee L."/>
            <person name="Kops G.J.P.L."/>
            <person name="Archibald J.M."/>
            <person name="Simpson A.G.B."/>
            <person name="Roger A.J."/>
        </authorList>
    </citation>
    <scope>NUCLEOTIDE SEQUENCE</scope>
    <source>
        <strain evidence="2">BICM</strain>
    </source>
</reference>
<feature type="compositionally biased region" description="Basic and acidic residues" evidence="1">
    <location>
        <begin position="116"/>
        <end position="127"/>
    </location>
</feature>
<dbReference type="GO" id="GO:0003677">
    <property type="term" value="F:DNA binding"/>
    <property type="evidence" value="ECO:0007669"/>
    <property type="project" value="UniProtKB-KW"/>
</dbReference>
<comment type="caution">
    <text evidence="2">The sequence shown here is derived from an EMBL/GenBank/DDBJ whole genome shotgun (WGS) entry which is preliminary data.</text>
</comment>
<name>A0A8J6ATL1_9EUKA</name>
<sequence length="195" mass="22488">MSTEEQLVKDSLELRAKQDMLREHNMRLLLLLKEKEQKIRKQQLVIRKYRSRFVRWFDDMQYDPMEEIPDAELEDVDANYVSEDEGKELPRPTGQIKINLTRKAVESDPQAPAPEAVKRPKVEEVPEPKTIPVPPNFQRHSANWTAAEEQKIVETIAKGGSLNYNDLRAQGVSHTDEEMQLHMAFLQAASQAQAV</sequence>
<feature type="region of interest" description="Disordered" evidence="1">
    <location>
        <begin position="82"/>
        <end position="136"/>
    </location>
</feature>
<keyword evidence="2" id="KW-0238">DNA-binding</keyword>